<organism evidence="1 2">
    <name type="scientific">Melastoma candidum</name>
    <dbReference type="NCBI Taxonomy" id="119954"/>
    <lineage>
        <taxon>Eukaryota</taxon>
        <taxon>Viridiplantae</taxon>
        <taxon>Streptophyta</taxon>
        <taxon>Embryophyta</taxon>
        <taxon>Tracheophyta</taxon>
        <taxon>Spermatophyta</taxon>
        <taxon>Magnoliopsida</taxon>
        <taxon>eudicotyledons</taxon>
        <taxon>Gunneridae</taxon>
        <taxon>Pentapetalae</taxon>
        <taxon>rosids</taxon>
        <taxon>malvids</taxon>
        <taxon>Myrtales</taxon>
        <taxon>Melastomataceae</taxon>
        <taxon>Melastomatoideae</taxon>
        <taxon>Melastomateae</taxon>
        <taxon>Melastoma</taxon>
    </lineage>
</organism>
<comment type="caution">
    <text evidence="1">The sequence shown here is derived from an EMBL/GenBank/DDBJ whole genome shotgun (WGS) entry which is preliminary data.</text>
</comment>
<evidence type="ECO:0000313" key="2">
    <source>
        <dbReference type="Proteomes" id="UP001057402"/>
    </source>
</evidence>
<reference evidence="2" key="1">
    <citation type="journal article" date="2023" name="Front. Plant Sci.">
        <title>Chromosomal-level genome assembly of Melastoma candidum provides insights into trichome evolution.</title>
        <authorList>
            <person name="Zhong Y."/>
            <person name="Wu W."/>
            <person name="Sun C."/>
            <person name="Zou P."/>
            <person name="Liu Y."/>
            <person name="Dai S."/>
            <person name="Zhou R."/>
        </authorList>
    </citation>
    <scope>NUCLEOTIDE SEQUENCE [LARGE SCALE GENOMIC DNA]</scope>
</reference>
<keyword evidence="2" id="KW-1185">Reference proteome</keyword>
<dbReference type="EMBL" id="CM042881">
    <property type="protein sequence ID" value="KAI4384745.1"/>
    <property type="molecule type" value="Genomic_DNA"/>
</dbReference>
<proteinExistence type="predicted"/>
<dbReference type="Proteomes" id="UP001057402">
    <property type="component" value="Chromosome 2"/>
</dbReference>
<name>A0ACB9S0Q6_9MYRT</name>
<gene>
    <name evidence="1" type="ORF">MLD38_002856</name>
</gene>
<evidence type="ECO:0000313" key="1">
    <source>
        <dbReference type="EMBL" id="KAI4384745.1"/>
    </source>
</evidence>
<accession>A0ACB9S0Q6</accession>
<protein>
    <submittedName>
        <fullName evidence="1">Uncharacterized protein</fullName>
    </submittedName>
</protein>
<sequence>MEPEIPPTGVLRVFHMVDITTYPDGTITCHDPFPCIPASSEDHSAVLSRDVKFNHDLGTWARIYLPPAQTRQQQKLPLVVYFHGGGFVCFNPSTVFNHSLCSGMAASLPAVVVSVGYRRAPEHRLPAAYNDAVEALRWIQTAEDEWLDQFADFSDCYLMGTSSGANIVYHAALRVCKDETAGANPKELKIKGLIMHSPFFGGMERKESELRLFGDMLIPVPALDIFWEQSLPVGADRNHEYCNMNLVDRSPEWETMKSLKWKVMVTGGDGDPLVDRQREVSALLEGKGLDVARFFSDWTHAEELGDSEKAQILFEKIKSFIA</sequence>